<dbReference type="RefSeq" id="XP_013239769.1">
    <property type="nucleotide sequence ID" value="XM_013384315.1"/>
</dbReference>
<name>A0A066V0M8_TILAU</name>
<dbReference type="SUPFAM" id="SSF56672">
    <property type="entry name" value="DNA/RNA polymerases"/>
    <property type="match status" value="1"/>
</dbReference>
<keyword evidence="2" id="KW-1185">Reference proteome</keyword>
<dbReference type="PANTHER" id="PTHR15503">
    <property type="entry name" value="LDOC1 RELATED"/>
    <property type="match status" value="1"/>
</dbReference>
<evidence type="ECO:0000313" key="1">
    <source>
        <dbReference type="EMBL" id="KDN35267.1"/>
    </source>
</evidence>
<dbReference type="STRING" id="1037660.A0A066V0M8"/>
<dbReference type="InterPro" id="IPR032567">
    <property type="entry name" value="RTL1-rel"/>
</dbReference>
<dbReference type="Gene3D" id="3.10.10.10">
    <property type="entry name" value="HIV Type 1 Reverse Transcriptase, subunit A, domain 1"/>
    <property type="match status" value="1"/>
</dbReference>
<gene>
    <name evidence="1" type="ORF">K437DRAFT_217710</name>
</gene>
<protein>
    <submittedName>
        <fullName evidence="1">Uncharacterized protein</fullName>
    </submittedName>
</protein>
<dbReference type="AlphaFoldDB" id="A0A066V0M8"/>
<dbReference type="HOGENOM" id="CLU_000384_42_4_1"/>
<evidence type="ECO:0000313" key="2">
    <source>
        <dbReference type="Proteomes" id="UP000027361"/>
    </source>
</evidence>
<dbReference type="InParanoid" id="A0A066V0M8"/>
<accession>A0A066V0M8</accession>
<feature type="non-terminal residue" evidence="1">
    <location>
        <position position="78"/>
    </location>
</feature>
<sequence>DHAIESANVASPVYERIYPLSDSELEQLTEWISDNLSKEFIRKSLSVAGTSILFMRKKNGYLPLYMDDRGLNLVTKKN</sequence>
<dbReference type="OrthoDB" id="2677031at2759"/>
<proteinExistence type="predicted"/>
<comment type="caution">
    <text evidence="1">The sequence shown here is derived from an EMBL/GenBank/DDBJ whole genome shotgun (WGS) entry which is preliminary data.</text>
</comment>
<dbReference type="EMBL" id="JMSN01000224">
    <property type="protein sequence ID" value="KDN35267.1"/>
    <property type="molecule type" value="Genomic_DNA"/>
</dbReference>
<dbReference type="GeneID" id="25262172"/>
<organism evidence="1 2">
    <name type="scientific">Tilletiaria anomala (strain ATCC 24038 / CBS 436.72 / UBC 951)</name>
    <dbReference type="NCBI Taxonomy" id="1037660"/>
    <lineage>
        <taxon>Eukaryota</taxon>
        <taxon>Fungi</taxon>
        <taxon>Dikarya</taxon>
        <taxon>Basidiomycota</taxon>
        <taxon>Ustilaginomycotina</taxon>
        <taxon>Exobasidiomycetes</taxon>
        <taxon>Georgefischeriales</taxon>
        <taxon>Tilletiariaceae</taxon>
        <taxon>Tilletiaria</taxon>
    </lineage>
</organism>
<reference evidence="1 2" key="1">
    <citation type="submission" date="2014-05" db="EMBL/GenBank/DDBJ databases">
        <title>Draft genome sequence of a rare smut relative, Tilletiaria anomala UBC 951.</title>
        <authorList>
            <consortium name="DOE Joint Genome Institute"/>
            <person name="Toome M."/>
            <person name="Kuo A."/>
            <person name="Henrissat B."/>
            <person name="Lipzen A."/>
            <person name="Tritt A."/>
            <person name="Yoshinaga Y."/>
            <person name="Zane M."/>
            <person name="Barry K."/>
            <person name="Grigoriev I.V."/>
            <person name="Spatafora J.W."/>
            <person name="Aimea M.C."/>
        </authorList>
    </citation>
    <scope>NUCLEOTIDE SEQUENCE [LARGE SCALE GENOMIC DNA]</scope>
    <source>
        <strain evidence="1 2">UBC 951</strain>
    </source>
</reference>
<feature type="non-terminal residue" evidence="1">
    <location>
        <position position="1"/>
    </location>
</feature>
<dbReference type="Proteomes" id="UP000027361">
    <property type="component" value="Unassembled WGS sequence"/>
</dbReference>
<dbReference type="InterPro" id="IPR043502">
    <property type="entry name" value="DNA/RNA_pol_sf"/>
</dbReference>
<dbReference type="PANTHER" id="PTHR15503:SF22">
    <property type="entry name" value="TRANSPOSON TY3-I GAG POLYPROTEIN"/>
    <property type="match status" value="1"/>
</dbReference>